<reference evidence="1" key="1">
    <citation type="submission" date="2023-06" db="EMBL/GenBank/DDBJ databases">
        <title>Genome-scale phylogeny and comparative genomics of the fungal order Sordariales.</title>
        <authorList>
            <consortium name="Lawrence Berkeley National Laboratory"/>
            <person name="Hensen N."/>
            <person name="Bonometti L."/>
            <person name="Westerberg I."/>
            <person name="Brannstrom I.O."/>
            <person name="Guillou S."/>
            <person name="Cros-Aarteil S."/>
            <person name="Calhoun S."/>
            <person name="Haridas S."/>
            <person name="Kuo A."/>
            <person name="Mondo S."/>
            <person name="Pangilinan J."/>
            <person name="Riley R."/>
            <person name="LaButti K."/>
            <person name="Andreopoulos B."/>
            <person name="Lipzen A."/>
            <person name="Chen C."/>
            <person name="Yanf M."/>
            <person name="Daum C."/>
            <person name="Ng V."/>
            <person name="Clum A."/>
            <person name="Steindorff A."/>
            <person name="Ohm R."/>
            <person name="Martin F."/>
            <person name="Silar P."/>
            <person name="Natvig D."/>
            <person name="Lalanne C."/>
            <person name="Gautier V."/>
            <person name="Ament-velasquez S.L."/>
            <person name="Kruys A."/>
            <person name="Hutchinson M.I."/>
            <person name="Powell A.J."/>
            <person name="Barry K."/>
            <person name="Miller A.N."/>
            <person name="Grigoriev I.V."/>
            <person name="Debuchy R."/>
            <person name="Gladieux P."/>
            <person name="Thoren M.H."/>
            <person name="Johannesson H."/>
        </authorList>
    </citation>
    <scope>NUCLEOTIDE SEQUENCE</scope>
    <source>
        <strain evidence="1">SMH3187-1</strain>
    </source>
</reference>
<keyword evidence="2" id="KW-1185">Reference proteome</keyword>
<accession>A0AA40EWH0</accession>
<evidence type="ECO:0000313" key="1">
    <source>
        <dbReference type="EMBL" id="KAK0746572.1"/>
    </source>
</evidence>
<proteinExistence type="predicted"/>
<dbReference type="EMBL" id="JAUKUD010000004">
    <property type="protein sequence ID" value="KAK0746572.1"/>
    <property type="molecule type" value="Genomic_DNA"/>
</dbReference>
<name>A0AA40EWH0_9PEZI</name>
<organism evidence="1 2">
    <name type="scientific">Schizothecium vesticola</name>
    <dbReference type="NCBI Taxonomy" id="314040"/>
    <lineage>
        <taxon>Eukaryota</taxon>
        <taxon>Fungi</taxon>
        <taxon>Dikarya</taxon>
        <taxon>Ascomycota</taxon>
        <taxon>Pezizomycotina</taxon>
        <taxon>Sordariomycetes</taxon>
        <taxon>Sordariomycetidae</taxon>
        <taxon>Sordariales</taxon>
        <taxon>Schizotheciaceae</taxon>
        <taxon>Schizothecium</taxon>
    </lineage>
</organism>
<dbReference type="AlphaFoldDB" id="A0AA40EWH0"/>
<sequence>MFGCSNTSQLLAAVILTGLRRASRPVPIRLLLQTDDTMHASRGQASPLHDGVMTSGGAAWCHARPLALAGSFVWPAVSLAMCRRVCTYLSAEPRSCAKCHAHMLNVLRLGDLVPGKFHAKFHARYETAASGPFP</sequence>
<gene>
    <name evidence="1" type="ORF">B0T18DRAFT_411927</name>
</gene>
<evidence type="ECO:0000313" key="2">
    <source>
        <dbReference type="Proteomes" id="UP001172155"/>
    </source>
</evidence>
<dbReference type="Proteomes" id="UP001172155">
    <property type="component" value="Unassembled WGS sequence"/>
</dbReference>
<protein>
    <submittedName>
        <fullName evidence="1">Uncharacterized protein</fullName>
    </submittedName>
</protein>
<comment type="caution">
    <text evidence="1">The sequence shown here is derived from an EMBL/GenBank/DDBJ whole genome shotgun (WGS) entry which is preliminary data.</text>
</comment>